<evidence type="ECO:0000256" key="1">
    <source>
        <dbReference type="SAM" id="SignalP"/>
    </source>
</evidence>
<evidence type="ECO:0000313" key="2">
    <source>
        <dbReference type="EMBL" id="KAK7595368.1"/>
    </source>
</evidence>
<name>A0AAN9TYN4_9HEMI</name>
<dbReference type="AlphaFoldDB" id="A0AAN9TYN4"/>
<evidence type="ECO:0008006" key="4">
    <source>
        <dbReference type="Google" id="ProtNLM"/>
    </source>
</evidence>
<reference evidence="2 3" key="1">
    <citation type="submission" date="2024-03" db="EMBL/GenBank/DDBJ databases">
        <title>Adaptation during the transition from Ophiocordyceps entomopathogen to insect associate is accompanied by gene loss and intensified selection.</title>
        <authorList>
            <person name="Ward C.M."/>
            <person name="Onetto C.A."/>
            <person name="Borneman A.R."/>
        </authorList>
    </citation>
    <scope>NUCLEOTIDE SEQUENCE [LARGE SCALE GENOMIC DNA]</scope>
    <source>
        <strain evidence="2">AWRI1</strain>
        <tissue evidence="2">Single Adult Female</tissue>
    </source>
</reference>
<feature type="signal peptide" evidence="1">
    <location>
        <begin position="1"/>
        <end position="17"/>
    </location>
</feature>
<evidence type="ECO:0000313" key="3">
    <source>
        <dbReference type="Proteomes" id="UP001367676"/>
    </source>
</evidence>
<gene>
    <name evidence="2" type="ORF">V9T40_013193</name>
</gene>
<organism evidence="2 3">
    <name type="scientific">Parthenolecanium corni</name>
    <dbReference type="NCBI Taxonomy" id="536013"/>
    <lineage>
        <taxon>Eukaryota</taxon>
        <taxon>Metazoa</taxon>
        <taxon>Ecdysozoa</taxon>
        <taxon>Arthropoda</taxon>
        <taxon>Hexapoda</taxon>
        <taxon>Insecta</taxon>
        <taxon>Pterygota</taxon>
        <taxon>Neoptera</taxon>
        <taxon>Paraneoptera</taxon>
        <taxon>Hemiptera</taxon>
        <taxon>Sternorrhyncha</taxon>
        <taxon>Coccoidea</taxon>
        <taxon>Coccidae</taxon>
        <taxon>Parthenolecanium</taxon>
    </lineage>
</organism>
<accession>A0AAN9TYN4</accession>
<protein>
    <recommendedName>
        <fullName evidence="4">Secreted protein</fullName>
    </recommendedName>
</protein>
<feature type="chain" id="PRO_5042976330" description="Secreted protein" evidence="1">
    <location>
        <begin position="18"/>
        <end position="154"/>
    </location>
</feature>
<comment type="caution">
    <text evidence="2">The sequence shown here is derived from an EMBL/GenBank/DDBJ whole genome shotgun (WGS) entry which is preliminary data.</text>
</comment>
<keyword evidence="1" id="KW-0732">Signal</keyword>
<dbReference type="Proteomes" id="UP001367676">
    <property type="component" value="Unassembled WGS sequence"/>
</dbReference>
<sequence length="154" mass="17338">MPPPLVIFGLSILNAATLVPNSLNSVRHESVFLPVLAYGMRALLSIEETAVATRLKMFYSLAVLSFCRVASRSKEKCVSSSVERQTWHTRIACTERLIERVLTASFVFGSNNFIPRHPPSPVRKPSNLRGSYRIDFSAYLYVCTFFYVPFSQSP</sequence>
<dbReference type="EMBL" id="JBBCAQ010000018">
    <property type="protein sequence ID" value="KAK7595368.1"/>
    <property type="molecule type" value="Genomic_DNA"/>
</dbReference>
<proteinExistence type="predicted"/>
<keyword evidence="3" id="KW-1185">Reference proteome</keyword>